<dbReference type="EMBL" id="AGNL01004613">
    <property type="protein sequence ID" value="EJK73299.1"/>
    <property type="molecule type" value="Genomic_DNA"/>
</dbReference>
<keyword evidence="2" id="KW-1185">Reference proteome</keyword>
<proteinExistence type="predicted"/>
<sequence>MTSLVSEREEAVRPQIEFSAVHLSPEKDLQHRLEILALATDGEERCPMEDHPFQCLQAQRRVHQAHLAMMKARQDQHRGELFGWSWSAPYEMPLPFVRANFIHEVDSGKGVKLKTWEASVETSAQISAEQWGAVKADEVAICVHGVCPLPMGMEREDRCK</sequence>
<dbReference type="Proteomes" id="UP000266841">
    <property type="component" value="Unassembled WGS sequence"/>
</dbReference>
<gene>
    <name evidence="1" type="ORF">THAOC_05084</name>
</gene>
<dbReference type="eggNOG" id="ENOG502SDBJ">
    <property type="taxonomic scope" value="Eukaryota"/>
</dbReference>
<comment type="caution">
    <text evidence="1">The sequence shown here is derived from an EMBL/GenBank/DDBJ whole genome shotgun (WGS) entry which is preliminary data.</text>
</comment>
<protein>
    <submittedName>
        <fullName evidence="1">Uncharacterized protein</fullName>
    </submittedName>
</protein>
<organism evidence="1 2">
    <name type="scientific">Thalassiosira oceanica</name>
    <name type="common">Marine diatom</name>
    <dbReference type="NCBI Taxonomy" id="159749"/>
    <lineage>
        <taxon>Eukaryota</taxon>
        <taxon>Sar</taxon>
        <taxon>Stramenopiles</taxon>
        <taxon>Ochrophyta</taxon>
        <taxon>Bacillariophyta</taxon>
        <taxon>Coscinodiscophyceae</taxon>
        <taxon>Thalassiosirophycidae</taxon>
        <taxon>Thalassiosirales</taxon>
        <taxon>Thalassiosiraceae</taxon>
        <taxon>Thalassiosira</taxon>
    </lineage>
</organism>
<evidence type="ECO:0000313" key="1">
    <source>
        <dbReference type="EMBL" id="EJK73299.1"/>
    </source>
</evidence>
<evidence type="ECO:0000313" key="2">
    <source>
        <dbReference type="Proteomes" id="UP000266841"/>
    </source>
</evidence>
<reference evidence="1 2" key="1">
    <citation type="journal article" date="2012" name="Genome Biol.">
        <title>Genome and low-iron response of an oceanic diatom adapted to chronic iron limitation.</title>
        <authorList>
            <person name="Lommer M."/>
            <person name="Specht M."/>
            <person name="Roy A.S."/>
            <person name="Kraemer L."/>
            <person name="Andreson R."/>
            <person name="Gutowska M.A."/>
            <person name="Wolf J."/>
            <person name="Bergner S.V."/>
            <person name="Schilhabel M.B."/>
            <person name="Klostermeier U.C."/>
            <person name="Beiko R.G."/>
            <person name="Rosenstiel P."/>
            <person name="Hippler M."/>
            <person name="Laroche J."/>
        </authorList>
    </citation>
    <scope>NUCLEOTIDE SEQUENCE [LARGE SCALE GENOMIC DNA]</scope>
    <source>
        <strain evidence="1 2">CCMP1005</strain>
    </source>
</reference>
<dbReference type="AlphaFoldDB" id="K0T874"/>
<name>K0T874_THAOC</name>
<accession>K0T874</accession>